<evidence type="ECO:0000313" key="2">
    <source>
        <dbReference type="Proteomes" id="UP000828251"/>
    </source>
</evidence>
<accession>A0A9D4AA23</accession>
<dbReference type="EMBL" id="JAIQCV010000005">
    <property type="protein sequence ID" value="KAH1098209.1"/>
    <property type="molecule type" value="Genomic_DNA"/>
</dbReference>
<proteinExistence type="predicted"/>
<feature type="non-terminal residue" evidence="1">
    <location>
        <position position="1"/>
    </location>
</feature>
<organism evidence="1 2">
    <name type="scientific">Gossypium stocksii</name>
    <dbReference type="NCBI Taxonomy" id="47602"/>
    <lineage>
        <taxon>Eukaryota</taxon>
        <taxon>Viridiplantae</taxon>
        <taxon>Streptophyta</taxon>
        <taxon>Embryophyta</taxon>
        <taxon>Tracheophyta</taxon>
        <taxon>Spermatophyta</taxon>
        <taxon>Magnoliopsida</taxon>
        <taxon>eudicotyledons</taxon>
        <taxon>Gunneridae</taxon>
        <taxon>Pentapetalae</taxon>
        <taxon>rosids</taxon>
        <taxon>malvids</taxon>
        <taxon>Malvales</taxon>
        <taxon>Malvaceae</taxon>
        <taxon>Malvoideae</taxon>
        <taxon>Gossypium</taxon>
    </lineage>
</organism>
<dbReference type="Proteomes" id="UP000828251">
    <property type="component" value="Unassembled WGS sequence"/>
</dbReference>
<dbReference type="AlphaFoldDB" id="A0A9D4AA23"/>
<protein>
    <submittedName>
        <fullName evidence="1">Uncharacterized protein</fullName>
    </submittedName>
</protein>
<gene>
    <name evidence="1" type="ORF">J1N35_015130</name>
</gene>
<dbReference type="OrthoDB" id="966987at2759"/>
<reference evidence="1 2" key="1">
    <citation type="journal article" date="2021" name="Plant Biotechnol. J.">
        <title>Multi-omics assisted identification of the key and species-specific regulatory components of drought-tolerant mechanisms in Gossypium stocksii.</title>
        <authorList>
            <person name="Yu D."/>
            <person name="Ke L."/>
            <person name="Zhang D."/>
            <person name="Wu Y."/>
            <person name="Sun Y."/>
            <person name="Mei J."/>
            <person name="Sun J."/>
            <person name="Sun Y."/>
        </authorList>
    </citation>
    <scope>NUCLEOTIDE SEQUENCE [LARGE SCALE GENOMIC DNA]</scope>
    <source>
        <strain evidence="2">cv. E1</strain>
        <tissue evidence="1">Leaf</tissue>
    </source>
</reference>
<comment type="caution">
    <text evidence="1">The sequence shown here is derived from an EMBL/GenBank/DDBJ whole genome shotgun (WGS) entry which is preliminary data.</text>
</comment>
<evidence type="ECO:0000313" key="1">
    <source>
        <dbReference type="EMBL" id="KAH1098209.1"/>
    </source>
</evidence>
<name>A0A9D4AA23_9ROSI</name>
<keyword evidence="2" id="KW-1185">Reference proteome</keyword>
<sequence>VKEYTRISTEEREKSDDEHSYSMAFKAKSNIIGNESLKLVFFHKKDNETISLRK</sequence>